<evidence type="ECO:0000256" key="9">
    <source>
        <dbReference type="ARBA" id="ARBA00022777"/>
    </source>
</evidence>
<dbReference type="InterPro" id="IPR003594">
    <property type="entry name" value="HATPase_dom"/>
</dbReference>
<evidence type="ECO:0000256" key="11">
    <source>
        <dbReference type="ARBA" id="ARBA00022989"/>
    </source>
</evidence>
<dbReference type="eggNOG" id="COG2972">
    <property type="taxonomic scope" value="Bacteria"/>
</dbReference>
<dbReference type="Proteomes" id="UP000012283">
    <property type="component" value="Unassembled WGS sequence"/>
</dbReference>
<evidence type="ECO:0000256" key="10">
    <source>
        <dbReference type="ARBA" id="ARBA00022840"/>
    </source>
</evidence>
<proteinExistence type="predicted"/>
<dbReference type="PROSITE" id="PS50885">
    <property type="entry name" value="HAMP"/>
    <property type="match status" value="1"/>
</dbReference>
<keyword evidence="5" id="KW-0597">Phosphoprotein</keyword>
<dbReference type="Pfam" id="PF02518">
    <property type="entry name" value="HATPase_c"/>
    <property type="match status" value="1"/>
</dbReference>
<comment type="caution">
    <text evidence="17">The sequence shown here is derived from an EMBL/GenBank/DDBJ whole genome shotgun (WGS) entry which is preliminary data.</text>
</comment>
<dbReference type="GO" id="GO:0005524">
    <property type="term" value="F:ATP binding"/>
    <property type="evidence" value="ECO:0007669"/>
    <property type="project" value="UniProtKB-KW"/>
</dbReference>
<keyword evidence="4" id="KW-1003">Cell membrane</keyword>
<feature type="domain" description="Histidine kinase" evidence="15">
    <location>
        <begin position="238"/>
        <end position="472"/>
    </location>
</feature>
<dbReference type="AlphaFoldDB" id="N4WFK8"/>
<dbReference type="InterPro" id="IPR010559">
    <property type="entry name" value="Sig_transdc_His_kin_internal"/>
</dbReference>
<feature type="transmembrane region" description="Helical" evidence="14">
    <location>
        <begin position="7"/>
        <end position="24"/>
    </location>
</feature>
<dbReference type="GO" id="GO:0005886">
    <property type="term" value="C:plasma membrane"/>
    <property type="evidence" value="ECO:0007669"/>
    <property type="project" value="UniProtKB-SubCell"/>
</dbReference>
<keyword evidence="12" id="KW-0902">Two-component regulatory system</keyword>
<dbReference type="PROSITE" id="PS50109">
    <property type="entry name" value="HIS_KIN"/>
    <property type="match status" value="1"/>
</dbReference>
<dbReference type="Pfam" id="PF00672">
    <property type="entry name" value="HAMP"/>
    <property type="match status" value="1"/>
</dbReference>
<protein>
    <recommendedName>
        <fullName evidence="3">histidine kinase</fullName>
        <ecNumber evidence="3">2.7.13.3</ecNumber>
    </recommendedName>
</protein>
<dbReference type="CDD" id="cd06225">
    <property type="entry name" value="HAMP"/>
    <property type="match status" value="1"/>
</dbReference>
<dbReference type="SMART" id="SM00387">
    <property type="entry name" value="HATPase_c"/>
    <property type="match status" value="1"/>
</dbReference>
<keyword evidence="7 14" id="KW-0812">Transmembrane</keyword>
<dbReference type="SUPFAM" id="SSF158472">
    <property type="entry name" value="HAMP domain-like"/>
    <property type="match status" value="1"/>
</dbReference>
<keyword evidence="18" id="KW-1185">Reference proteome</keyword>
<evidence type="ECO:0000256" key="1">
    <source>
        <dbReference type="ARBA" id="ARBA00000085"/>
    </source>
</evidence>
<dbReference type="PATRIC" id="fig|1308866.3.peg.466"/>
<evidence type="ECO:0000256" key="13">
    <source>
        <dbReference type="ARBA" id="ARBA00023136"/>
    </source>
</evidence>
<evidence type="ECO:0000256" key="7">
    <source>
        <dbReference type="ARBA" id="ARBA00022692"/>
    </source>
</evidence>
<gene>
    <name evidence="17" type="ORF">J416_02309</name>
</gene>
<keyword evidence="9 17" id="KW-0418">Kinase</keyword>
<accession>N4WFK8</accession>
<comment type="catalytic activity">
    <reaction evidence="1">
        <text>ATP + protein L-histidine = ADP + protein N-phospho-L-histidine.</text>
        <dbReference type="EC" id="2.7.13.3"/>
    </reaction>
</comment>
<dbReference type="EC" id="2.7.13.3" evidence="3"/>
<dbReference type="Gene3D" id="6.10.340.10">
    <property type="match status" value="1"/>
</dbReference>
<dbReference type="Pfam" id="PF06580">
    <property type="entry name" value="His_kinase"/>
    <property type="match status" value="1"/>
</dbReference>
<dbReference type="GO" id="GO:0000155">
    <property type="term" value="F:phosphorelay sensor kinase activity"/>
    <property type="evidence" value="ECO:0007669"/>
    <property type="project" value="InterPro"/>
</dbReference>
<name>N4WFK8_9BACI</name>
<dbReference type="EMBL" id="APML01000007">
    <property type="protein sequence ID" value="ENH98039.1"/>
    <property type="molecule type" value="Genomic_DNA"/>
</dbReference>
<dbReference type="PANTHER" id="PTHR34220">
    <property type="entry name" value="SENSOR HISTIDINE KINASE YPDA"/>
    <property type="match status" value="1"/>
</dbReference>
<dbReference type="SMART" id="SM00304">
    <property type="entry name" value="HAMP"/>
    <property type="match status" value="1"/>
</dbReference>
<evidence type="ECO:0000256" key="3">
    <source>
        <dbReference type="ARBA" id="ARBA00012438"/>
    </source>
</evidence>
<sequence>MKIRTKLLLYFAAVIVLVVLMFFVREQSVQRLMDLRDESTDYNFLLNEITDVTDQTYQSLQIYVHEPIEENVTYYREDKQELKELQQRFEERTQMTIDRKNYIHLLSSFLELADQTVEGVKQDHIEQYSRHLSEANDTATYIHEKTLELINQDLTAYQKLISLEDQKVKHTKNMSTTIFISIMLASILFALWFSNSITRPIDRLTHAAKELSAGNYSGEDVETSQRNELWILTHTFNEMKHSIRQSVKEVKEKARLSQLVKEMELRSLQNQINPHFLFNTLNTISKTAYIEDAERTSHLISSVSRLLRYNIGSLDRETYIKDEVDIVNEYFFIQQTRFGDRVTFHQQVDEDCLYTPIPCLTLQPIVENAFMHGIEEMSEGAEITLNITQDQRNVWIEIRDNGVGMEQDTLNRLMNERSDGTSEATERKGHSTGIGIRNVIDRLELFDKQSNVTIQSTVGQGTTVLIRLRKERDHGESDVGR</sequence>
<comment type="subcellular location">
    <subcellularLocation>
        <location evidence="2">Cell membrane</location>
        <topology evidence="2">Multi-pass membrane protein</topology>
    </subcellularLocation>
</comment>
<dbReference type="InterPro" id="IPR005467">
    <property type="entry name" value="His_kinase_dom"/>
</dbReference>
<keyword evidence="6" id="KW-0808">Transferase</keyword>
<evidence type="ECO:0000256" key="2">
    <source>
        <dbReference type="ARBA" id="ARBA00004651"/>
    </source>
</evidence>
<keyword evidence="10" id="KW-0067">ATP-binding</keyword>
<evidence type="ECO:0000256" key="5">
    <source>
        <dbReference type="ARBA" id="ARBA00022553"/>
    </source>
</evidence>
<dbReference type="InterPro" id="IPR003660">
    <property type="entry name" value="HAMP_dom"/>
</dbReference>
<evidence type="ECO:0000313" key="18">
    <source>
        <dbReference type="Proteomes" id="UP000012283"/>
    </source>
</evidence>
<keyword evidence="13 14" id="KW-0472">Membrane</keyword>
<evidence type="ECO:0000259" key="15">
    <source>
        <dbReference type="PROSITE" id="PS50109"/>
    </source>
</evidence>
<dbReference type="InterPro" id="IPR036890">
    <property type="entry name" value="HATPase_C_sf"/>
</dbReference>
<evidence type="ECO:0000256" key="8">
    <source>
        <dbReference type="ARBA" id="ARBA00022741"/>
    </source>
</evidence>
<reference evidence="17 18" key="1">
    <citation type="submission" date="2013-03" db="EMBL/GenBank/DDBJ databases">
        <title>Draft genome sequence of Gracibacillus halophilus YIM-C55.5, a moderately halophilic and thermophilic organism from the Xiaochaidamu salt lake.</title>
        <authorList>
            <person name="Sugumar T."/>
            <person name="Polireddy D.R."/>
            <person name="Antony A."/>
            <person name="Madhava Y.R."/>
            <person name="Sivakumar N."/>
        </authorList>
    </citation>
    <scope>NUCLEOTIDE SEQUENCE [LARGE SCALE GENOMIC DNA]</scope>
    <source>
        <strain evidence="17 18">YIM-C55.5</strain>
    </source>
</reference>
<keyword evidence="8" id="KW-0547">Nucleotide-binding</keyword>
<dbReference type="Gene3D" id="3.30.565.10">
    <property type="entry name" value="Histidine kinase-like ATPase, C-terminal domain"/>
    <property type="match status" value="1"/>
</dbReference>
<evidence type="ECO:0000259" key="16">
    <source>
        <dbReference type="PROSITE" id="PS50885"/>
    </source>
</evidence>
<dbReference type="PANTHER" id="PTHR34220:SF11">
    <property type="entry name" value="SENSOR PROTEIN KINASE HPTS"/>
    <property type="match status" value="1"/>
</dbReference>
<evidence type="ECO:0000256" key="12">
    <source>
        <dbReference type="ARBA" id="ARBA00023012"/>
    </source>
</evidence>
<dbReference type="SUPFAM" id="SSF55874">
    <property type="entry name" value="ATPase domain of HSP90 chaperone/DNA topoisomerase II/histidine kinase"/>
    <property type="match status" value="1"/>
</dbReference>
<evidence type="ECO:0000313" key="17">
    <source>
        <dbReference type="EMBL" id="ENH98039.1"/>
    </source>
</evidence>
<organism evidence="17 18">
    <name type="scientific">Gracilibacillus halophilus YIM-C55.5</name>
    <dbReference type="NCBI Taxonomy" id="1308866"/>
    <lineage>
        <taxon>Bacteria</taxon>
        <taxon>Bacillati</taxon>
        <taxon>Bacillota</taxon>
        <taxon>Bacilli</taxon>
        <taxon>Bacillales</taxon>
        <taxon>Bacillaceae</taxon>
        <taxon>Gracilibacillus</taxon>
    </lineage>
</organism>
<dbReference type="STRING" id="1308866.J416_02309"/>
<keyword evidence="11 14" id="KW-1133">Transmembrane helix</keyword>
<evidence type="ECO:0000256" key="14">
    <source>
        <dbReference type="SAM" id="Phobius"/>
    </source>
</evidence>
<evidence type="ECO:0000256" key="6">
    <source>
        <dbReference type="ARBA" id="ARBA00022679"/>
    </source>
</evidence>
<feature type="domain" description="HAMP" evidence="16">
    <location>
        <begin position="195"/>
        <end position="248"/>
    </location>
</feature>
<dbReference type="InterPro" id="IPR050640">
    <property type="entry name" value="Bact_2-comp_sensor_kinase"/>
</dbReference>
<evidence type="ECO:0000256" key="4">
    <source>
        <dbReference type="ARBA" id="ARBA00022475"/>
    </source>
</evidence>